<feature type="compositionally biased region" description="Basic and acidic residues" evidence="1">
    <location>
        <begin position="154"/>
        <end position="166"/>
    </location>
</feature>
<dbReference type="Proteomes" id="UP000604825">
    <property type="component" value="Unassembled WGS sequence"/>
</dbReference>
<feature type="compositionally biased region" description="Low complexity" evidence="1">
    <location>
        <begin position="195"/>
        <end position="205"/>
    </location>
</feature>
<protein>
    <submittedName>
        <fullName evidence="2">Uncharacterized protein</fullName>
    </submittedName>
</protein>
<accession>A0A811REE0</accession>
<feature type="compositionally biased region" description="Pro residues" evidence="1">
    <location>
        <begin position="78"/>
        <end position="91"/>
    </location>
</feature>
<feature type="region of interest" description="Disordered" evidence="1">
    <location>
        <begin position="1"/>
        <end position="245"/>
    </location>
</feature>
<keyword evidence="3" id="KW-1185">Reference proteome</keyword>
<evidence type="ECO:0000313" key="3">
    <source>
        <dbReference type="Proteomes" id="UP000604825"/>
    </source>
</evidence>
<sequence length="493" mass="52682">MRCGTCGPEAQGGCTAAKGPLLRPHHPPRHPGGLESARTRTPSTAQSGAPSSVSSEEEYPRILNFDDWKPSVLDGYRAPPPASACRPPPRAAPRNDEDDGDDEGGSRRSPRGFRNHGAHEISLLHRFGGGNDGEGTSRRRTCSPPGTRRWTAGAHDDGSSEDDRGRHVMRGGHHSPRGREPSRQEFTDWERRSSRSPTPRSGPRSVDAAMGGSPSTNNILAGGPPGANGELQAAHDAPPPPPRHPDPMLDFYKDTCTGDIWSDSFRAYGDYDPMIAEAWTACAKATTRALTFPPPACPIVPELHDPVYADWDRTVELNDEASALGLGNVIHFGPGVQQMVDGEVVTTGITEQVTGMILEERRDTIVESMFMPCEQPVLDTPKMKKMSSKRQAKAGATKSIVGGLRRSTRQMAQESSVSVAKRATHRLIKAFGLVGPGEPIGAEALDTFAKAFGQPLTPDQVATVRKLTSLDNAAALPATAQLVAAEGSEAIGE</sequence>
<name>A0A811REE0_9POAL</name>
<dbReference type="OrthoDB" id="716470at2759"/>
<evidence type="ECO:0000313" key="2">
    <source>
        <dbReference type="EMBL" id="CAD6268371.1"/>
    </source>
</evidence>
<organism evidence="2 3">
    <name type="scientific">Miscanthus lutarioriparius</name>
    <dbReference type="NCBI Taxonomy" id="422564"/>
    <lineage>
        <taxon>Eukaryota</taxon>
        <taxon>Viridiplantae</taxon>
        <taxon>Streptophyta</taxon>
        <taxon>Embryophyta</taxon>
        <taxon>Tracheophyta</taxon>
        <taxon>Spermatophyta</taxon>
        <taxon>Magnoliopsida</taxon>
        <taxon>Liliopsida</taxon>
        <taxon>Poales</taxon>
        <taxon>Poaceae</taxon>
        <taxon>PACMAD clade</taxon>
        <taxon>Panicoideae</taxon>
        <taxon>Andropogonodae</taxon>
        <taxon>Andropogoneae</taxon>
        <taxon>Saccharinae</taxon>
        <taxon>Miscanthus</taxon>
    </lineage>
</organism>
<proteinExistence type="predicted"/>
<comment type="caution">
    <text evidence="2">The sequence shown here is derived from an EMBL/GenBank/DDBJ whole genome shotgun (WGS) entry which is preliminary data.</text>
</comment>
<dbReference type="EMBL" id="CAJGYO010000014">
    <property type="protein sequence ID" value="CAD6268371.1"/>
    <property type="molecule type" value="Genomic_DNA"/>
</dbReference>
<feature type="compositionally biased region" description="Basic and acidic residues" evidence="1">
    <location>
        <begin position="177"/>
        <end position="193"/>
    </location>
</feature>
<reference evidence="2" key="1">
    <citation type="submission" date="2020-10" db="EMBL/GenBank/DDBJ databases">
        <authorList>
            <person name="Han B."/>
            <person name="Lu T."/>
            <person name="Zhao Q."/>
            <person name="Huang X."/>
            <person name="Zhao Y."/>
        </authorList>
    </citation>
    <scope>NUCLEOTIDE SEQUENCE</scope>
</reference>
<feature type="compositionally biased region" description="Basic residues" evidence="1">
    <location>
        <begin position="167"/>
        <end position="176"/>
    </location>
</feature>
<feature type="compositionally biased region" description="Polar residues" evidence="1">
    <location>
        <begin position="39"/>
        <end position="54"/>
    </location>
</feature>
<evidence type="ECO:0000256" key="1">
    <source>
        <dbReference type="SAM" id="MobiDB-lite"/>
    </source>
</evidence>
<dbReference type="AlphaFoldDB" id="A0A811REE0"/>
<gene>
    <name evidence="2" type="ORF">NCGR_LOCUS51676</name>
</gene>
<feature type="compositionally biased region" description="Basic and acidic residues" evidence="1">
    <location>
        <begin position="58"/>
        <end position="69"/>
    </location>
</feature>